<protein>
    <submittedName>
        <fullName evidence="1">Uncharacterized protein</fullName>
    </submittedName>
</protein>
<dbReference type="EMBL" id="BAAAOA010000016">
    <property type="protein sequence ID" value="GAA1757198.1"/>
    <property type="molecule type" value="Genomic_DNA"/>
</dbReference>
<keyword evidence="2" id="KW-1185">Reference proteome</keyword>
<evidence type="ECO:0000313" key="2">
    <source>
        <dbReference type="Proteomes" id="UP001501204"/>
    </source>
</evidence>
<dbReference type="Proteomes" id="UP001501204">
    <property type="component" value="Unassembled WGS sequence"/>
</dbReference>
<gene>
    <name evidence="1" type="ORF">GCM10009767_15680</name>
</gene>
<name>A0ABN2KIH7_9MICC</name>
<accession>A0ABN2KIH7</accession>
<sequence length="98" mass="10827">MVTLSLLSSSLPVSRRAEDLQQVENQVRTSLESAPPALASHYARIQLLVDSYGEDLTAYQSSTAGPAPREAPRLDNAALEESLEQIRAWLTDTCQDRR</sequence>
<reference evidence="1 2" key="1">
    <citation type="journal article" date="2019" name="Int. J. Syst. Evol. Microbiol.">
        <title>The Global Catalogue of Microorganisms (GCM) 10K type strain sequencing project: providing services to taxonomists for standard genome sequencing and annotation.</title>
        <authorList>
            <consortium name="The Broad Institute Genomics Platform"/>
            <consortium name="The Broad Institute Genome Sequencing Center for Infectious Disease"/>
            <person name="Wu L."/>
            <person name="Ma J."/>
        </authorList>
    </citation>
    <scope>NUCLEOTIDE SEQUENCE [LARGE SCALE GENOMIC DNA]</scope>
    <source>
        <strain evidence="1 2">JCM 14735</strain>
    </source>
</reference>
<comment type="caution">
    <text evidence="1">The sequence shown here is derived from an EMBL/GenBank/DDBJ whole genome shotgun (WGS) entry which is preliminary data.</text>
</comment>
<evidence type="ECO:0000313" key="1">
    <source>
        <dbReference type="EMBL" id="GAA1757198.1"/>
    </source>
</evidence>
<organism evidence="1 2">
    <name type="scientific">Kocuria aegyptia</name>
    <dbReference type="NCBI Taxonomy" id="330943"/>
    <lineage>
        <taxon>Bacteria</taxon>
        <taxon>Bacillati</taxon>
        <taxon>Actinomycetota</taxon>
        <taxon>Actinomycetes</taxon>
        <taxon>Micrococcales</taxon>
        <taxon>Micrococcaceae</taxon>
        <taxon>Kocuria</taxon>
    </lineage>
</organism>
<proteinExistence type="predicted"/>